<name>A0ABX3CK41_9BACI</name>
<keyword evidence="2" id="KW-1185">Reference proteome</keyword>
<comment type="caution">
    <text evidence="1">The sequence shown here is derived from an EMBL/GenBank/DDBJ whole genome shotgun (WGS) entry which is preliminary data.</text>
</comment>
<sequence length="124" mass="13585">MPYIDQAFYNDVYKGIPMDAETFTMLEARASDVVDVLTNYRLAGEDLSHKPELIRTNVKKAVAAQIEYMYSEGGELSVHGGSPSSVSIGGFSYTEGSGVKVVSEMARSYLRPTGLLYMGVEVRC</sequence>
<evidence type="ECO:0000313" key="2">
    <source>
        <dbReference type="Proteomes" id="UP000180194"/>
    </source>
</evidence>
<evidence type="ECO:0008006" key="3">
    <source>
        <dbReference type="Google" id="ProtNLM"/>
    </source>
</evidence>
<protein>
    <recommendedName>
        <fullName evidence="3">Protein gp8</fullName>
    </recommendedName>
</protein>
<dbReference type="RefSeq" id="WP_071160379.1">
    <property type="nucleotide sequence ID" value="NZ_MBRJ01000079.1"/>
</dbReference>
<gene>
    <name evidence="1" type="ORF">BBV17_04815</name>
</gene>
<reference evidence="1 2" key="1">
    <citation type="submission" date="2016-07" db="EMBL/GenBank/DDBJ databases">
        <title>Bacillus oceanisediminis whole genome.</title>
        <authorList>
            <person name="Pal Y."/>
            <person name="Verma A."/>
            <person name="Mual P."/>
            <person name="Srinivasan K."/>
        </authorList>
    </citation>
    <scope>NUCLEOTIDE SEQUENCE [LARGE SCALE GENOMIC DNA]</scope>
    <source>
        <strain evidence="1 2">Bhandara28</strain>
    </source>
</reference>
<organism evidence="1 2">
    <name type="scientific">Cytobacillus oceanisediminis</name>
    <dbReference type="NCBI Taxonomy" id="665099"/>
    <lineage>
        <taxon>Bacteria</taxon>
        <taxon>Bacillati</taxon>
        <taxon>Bacillota</taxon>
        <taxon>Bacilli</taxon>
        <taxon>Bacillales</taxon>
        <taxon>Bacillaceae</taxon>
        <taxon>Cytobacillus</taxon>
    </lineage>
</organism>
<proteinExistence type="predicted"/>
<accession>A0ABX3CK41</accession>
<evidence type="ECO:0000313" key="1">
    <source>
        <dbReference type="EMBL" id="OHX38833.1"/>
    </source>
</evidence>
<dbReference type="EMBL" id="MBRJ01000079">
    <property type="protein sequence ID" value="OHX38833.1"/>
    <property type="molecule type" value="Genomic_DNA"/>
</dbReference>
<dbReference type="Proteomes" id="UP000180194">
    <property type="component" value="Unassembled WGS sequence"/>
</dbReference>